<organism evidence="2">
    <name type="scientific">marine metagenome</name>
    <dbReference type="NCBI Taxonomy" id="408172"/>
    <lineage>
        <taxon>unclassified sequences</taxon>
        <taxon>metagenomes</taxon>
        <taxon>ecological metagenomes</taxon>
    </lineage>
</organism>
<protein>
    <recommendedName>
        <fullName evidence="1">KANL3/Tex30 alpha/beta hydrolase-like domain-containing protein</fullName>
    </recommendedName>
</protein>
<dbReference type="EMBL" id="UINC01129666">
    <property type="protein sequence ID" value="SVD10211.1"/>
    <property type="molecule type" value="Genomic_DNA"/>
</dbReference>
<gene>
    <name evidence="2" type="ORF">METZ01_LOCUS363065</name>
</gene>
<accession>A0A382SMR9</accession>
<reference evidence="2" key="1">
    <citation type="submission" date="2018-05" db="EMBL/GenBank/DDBJ databases">
        <authorList>
            <person name="Lanie J.A."/>
            <person name="Ng W.-L."/>
            <person name="Kazmierczak K.M."/>
            <person name="Andrzejewski T.M."/>
            <person name="Davidsen T.M."/>
            <person name="Wayne K.J."/>
            <person name="Tettelin H."/>
            <person name="Glass J.I."/>
            <person name="Rusch D."/>
            <person name="Podicherti R."/>
            <person name="Tsui H.-C.T."/>
            <person name="Winkler M.E."/>
        </authorList>
    </citation>
    <scope>NUCLEOTIDE SEQUENCE</scope>
</reference>
<evidence type="ECO:0000259" key="1">
    <source>
        <dbReference type="Pfam" id="PF20408"/>
    </source>
</evidence>
<dbReference type="AlphaFoldDB" id="A0A382SMR9"/>
<dbReference type="InterPro" id="IPR046879">
    <property type="entry name" value="KANL3/Tex30_Abhydrolase"/>
</dbReference>
<feature type="domain" description="KANL3/Tex30 alpha/beta hydrolase-like" evidence="1">
    <location>
        <begin position="4"/>
        <end position="24"/>
    </location>
</feature>
<feature type="non-terminal residue" evidence="2">
    <location>
        <position position="25"/>
    </location>
</feature>
<name>A0A382SMR9_9ZZZZ</name>
<sequence length="25" mass="2536">MASRTIVLAHGAGAGMDSPFMNSIT</sequence>
<evidence type="ECO:0000313" key="2">
    <source>
        <dbReference type="EMBL" id="SVD10211.1"/>
    </source>
</evidence>
<proteinExistence type="predicted"/>
<dbReference type="Pfam" id="PF20408">
    <property type="entry name" value="Abhydrolase_11"/>
    <property type="match status" value="1"/>
</dbReference>